<feature type="signal peptide" evidence="2">
    <location>
        <begin position="1"/>
        <end position="21"/>
    </location>
</feature>
<dbReference type="EMBL" id="VENP01000003">
    <property type="protein sequence ID" value="TNU76876.1"/>
    <property type="molecule type" value="Genomic_DNA"/>
</dbReference>
<evidence type="ECO:0008006" key="5">
    <source>
        <dbReference type="Google" id="ProtNLM"/>
    </source>
</evidence>
<accession>A0A5C5BEA9</accession>
<name>A0A5C5BEA9_9MICO</name>
<feature type="region of interest" description="Disordered" evidence="1">
    <location>
        <begin position="30"/>
        <end position="71"/>
    </location>
</feature>
<dbReference type="RefSeq" id="WP_139985737.1">
    <property type="nucleotide sequence ID" value="NZ_VENP01000003.1"/>
</dbReference>
<evidence type="ECO:0000256" key="1">
    <source>
        <dbReference type="SAM" id="MobiDB-lite"/>
    </source>
</evidence>
<gene>
    <name evidence="3" type="ORF">FH969_01935</name>
</gene>
<keyword evidence="2" id="KW-0732">Signal</keyword>
<comment type="caution">
    <text evidence="3">The sequence shown here is derived from an EMBL/GenBank/DDBJ whole genome shotgun (WGS) entry which is preliminary data.</text>
</comment>
<proteinExistence type="predicted"/>
<dbReference type="PROSITE" id="PS51257">
    <property type="entry name" value="PROKAR_LIPOPROTEIN"/>
    <property type="match status" value="1"/>
</dbReference>
<sequence>MSRSTLTPRPVLAVLATAALAVVLTACSGSSDGDATPAATAAPTADEAESTAADEPTVAEESTSAEAPAAADDVASCMLGDWEMDTAAMKEQVEQMLGGAAADMSVDGWSRMTIDATTVASEVDTTATFATESDGTAMTGESVTKGSNAFSYTLAGDVLTYGELISADGTVSSTVTVGTAAPQTTEMSFADVGALSAGTSLTVACADDTLTFTTDAAGTSLVQTFTRR</sequence>
<keyword evidence="4" id="KW-1185">Reference proteome</keyword>
<evidence type="ECO:0000313" key="4">
    <source>
        <dbReference type="Proteomes" id="UP000313849"/>
    </source>
</evidence>
<organism evidence="3 4">
    <name type="scientific">Miniimonas arenae</name>
    <dbReference type="NCBI Taxonomy" id="676201"/>
    <lineage>
        <taxon>Bacteria</taxon>
        <taxon>Bacillati</taxon>
        <taxon>Actinomycetota</taxon>
        <taxon>Actinomycetes</taxon>
        <taxon>Micrococcales</taxon>
        <taxon>Beutenbergiaceae</taxon>
        <taxon>Miniimonas</taxon>
    </lineage>
</organism>
<protein>
    <recommendedName>
        <fullName evidence="5">Lipoprotein</fullName>
    </recommendedName>
</protein>
<feature type="compositionally biased region" description="Low complexity" evidence="1">
    <location>
        <begin position="34"/>
        <end position="71"/>
    </location>
</feature>
<dbReference type="AlphaFoldDB" id="A0A5C5BEA9"/>
<evidence type="ECO:0000313" key="3">
    <source>
        <dbReference type="EMBL" id="TNU76876.1"/>
    </source>
</evidence>
<feature type="chain" id="PRO_5039300185" description="Lipoprotein" evidence="2">
    <location>
        <begin position="22"/>
        <end position="228"/>
    </location>
</feature>
<dbReference type="Proteomes" id="UP000313849">
    <property type="component" value="Unassembled WGS sequence"/>
</dbReference>
<reference evidence="3 4" key="1">
    <citation type="submission" date="2019-06" db="EMBL/GenBank/DDBJ databases">
        <title>Draft genome sequence of Miniimonas arenae KCTC 19750T isolated from sea sand.</title>
        <authorList>
            <person name="Park S.-J."/>
        </authorList>
    </citation>
    <scope>NUCLEOTIDE SEQUENCE [LARGE SCALE GENOMIC DNA]</scope>
    <source>
        <strain evidence="3 4">KCTC 19750</strain>
    </source>
</reference>
<evidence type="ECO:0000256" key="2">
    <source>
        <dbReference type="SAM" id="SignalP"/>
    </source>
</evidence>